<accession>A0A8E2E3I3</accession>
<dbReference type="PROSITE" id="PS52004">
    <property type="entry name" value="KS3_2"/>
    <property type="match status" value="1"/>
</dbReference>
<dbReference type="InterPro" id="IPR020841">
    <property type="entry name" value="PKS_Beta-ketoAc_synthase_dom"/>
</dbReference>
<evidence type="ECO:0000259" key="9">
    <source>
        <dbReference type="PROSITE" id="PS52019"/>
    </source>
</evidence>
<name>A0A8E2E3I3_9PEZI</name>
<dbReference type="InterPro" id="IPR049900">
    <property type="entry name" value="PKS_mFAS_DH"/>
</dbReference>
<dbReference type="InterPro" id="IPR042104">
    <property type="entry name" value="PKS_dehydratase_sf"/>
</dbReference>
<dbReference type="EMBL" id="KV745185">
    <property type="protein sequence ID" value="OCK76732.1"/>
    <property type="molecule type" value="Genomic_DNA"/>
</dbReference>
<evidence type="ECO:0000256" key="2">
    <source>
        <dbReference type="ARBA" id="ARBA00022553"/>
    </source>
</evidence>
<dbReference type="Pfam" id="PF18558">
    <property type="entry name" value="HTH_51"/>
    <property type="match status" value="1"/>
</dbReference>
<proteinExistence type="predicted"/>
<dbReference type="InterPro" id="IPR020806">
    <property type="entry name" value="PKS_PP-bd"/>
</dbReference>
<dbReference type="PANTHER" id="PTHR43775">
    <property type="entry name" value="FATTY ACID SYNTHASE"/>
    <property type="match status" value="1"/>
</dbReference>
<evidence type="ECO:0000259" key="7">
    <source>
        <dbReference type="PROSITE" id="PS50075"/>
    </source>
</evidence>
<dbReference type="InterPro" id="IPR050091">
    <property type="entry name" value="PKS_NRPS_Biosynth_Enz"/>
</dbReference>
<keyword evidence="11" id="KW-1185">Reference proteome</keyword>
<evidence type="ECO:0000313" key="11">
    <source>
        <dbReference type="Proteomes" id="UP000250266"/>
    </source>
</evidence>
<dbReference type="Pfam" id="PF00550">
    <property type="entry name" value="PP-binding"/>
    <property type="match status" value="1"/>
</dbReference>
<dbReference type="InterPro" id="IPR009081">
    <property type="entry name" value="PP-bd_ACP"/>
</dbReference>
<dbReference type="GO" id="GO:0008168">
    <property type="term" value="F:methyltransferase activity"/>
    <property type="evidence" value="ECO:0007669"/>
    <property type="project" value="UniProtKB-KW"/>
</dbReference>
<dbReference type="Pfam" id="PF02801">
    <property type="entry name" value="Ketoacyl-synt_C"/>
    <property type="match status" value="1"/>
</dbReference>
<feature type="active site" description="Proton acceptor; for dehydratase activity" evidence="5">
    <location>
        <position position="1314"/>
    </location>
</feature>
<evidence type="ECO:0000256" key="1">
    <source>
        <dbReference type="ARBA" id="ARBA00022450"/>
    </source>
</evidence>
<dbReference type="CDD" id="cd02440">
    <property type="entry name" value="AdoMet_MTases"/>
    <property type="match status" value="1"/>
</dbReference>
<dbReference type="SUPFAM" id="SSF52151">
    <property type="entry name" value="FabD/lysophospholipase-like"/>
    <property type="match status" value="1"/>
</dbReference>
<dbReference type="SMART" id="SM00827">
    <property type="entry name" value="PKS_AT"/>
    <property type="match status" value="1"/>
</dbReference>
<dbReference type="PROSITE" id="PS50075">
    <property type="entry name" value="CARRIER"/>
    <property type="match status" value="1"/>
</dbReference>
<dbReference type="Pfam" id="PF00698">
    <property type="entry name" value="Acyl_transf_1"/>
    <property type="match status" value="1"/>
</dbReference>
<dbReference type="SMART" id="SM00823">
    <property type="entry name" value="PKS_PP"/>
    <property type="match status" value="1"/>
</dbReference>
<dbReference type="InterPro" id="IPR041068">
    <property type="entry name" value="HTH_51"/>
</dbReference>
<feature type="region of interest" description="Disordered" evidence="6">
    <location>
        <begin position="1615"/>
        <end position="1640"/>
    </location>
</feature>
<dbReference type="Gene3D" id="3.40.50.1820">
    <property type="entry name" value="alpha/beta hydrolase"/>
    <property type="match status" value="1"/>
</dbReference>
<evidence type="ECO:0000313" key="10">
    <source>
        <dbReference type="EMBL" id="OCK76732.1"/>
    </source>
</evidence>
<dbReference type="PANTHER" id="PTHR43775:SF21">
    <property type="entry name" value="NON-REDUCING POLYKETIDE SYNTHASE AUSA-RELATED"/>
    <property type="match status" value="1"/>
</dbReference>
<protein>
    <submittedName>
        <fullName evidence="10">BcPKS16, polyketide synthase</fullName>
    </submittedName>
</protein>
<evidence type="ECO:0000256" key="3">
    <source>
        <dbReference type="ARBA" id="ARBA00022679"/>
    </source>
</evidence>
<dbReference type="Gene3D" id="3.30.70.3290">
    <property type="match status" value="1"/>
</dbReference>
<feature type="compositionally biased region" description="Basic and acidic residues" evidence="6">
    <location>
        <begin position="1706"/>
        <end position="1730"/>
    </location>
</feature>
<feature type="region of interest" description="Disordered" evidence="6">
    <location>
        <begin position="1706"/>
        <end position="1765"/>
    </location>
</feature>
<dbReference type="SUPFAM" id="SSF47336">
    <property type="entry name" value="ACP-like"/>
    <property type="match status" value="1"/>
</dbReference>
<dbReference type="GO" id="GO:0006633">
    <property type="term" value="P:fatty acid biosynthetic process"/>
    <property type="evidence" value="ECO:0007669"/>
    <property type="project" value="TreeGrafter"/>
</dbReference>
<dbReference type="Pfam" id="PF08242">
    <property type="entry name" value="Methyltransf_12"/>
    <property type="match status" value="1"/>
</dbReference>
<sequence>MAKMATQISAAFFNPQSRAPTPDYLSGLHAFLLQHPHGKTLLQHVATLGSIWPIWAAARDEVRTLPNAQHYVNVLVDWANGGPSAPFITQVRDAGGIQGCCGGEPPALSIACAKDEAQVVENAAVLLRVLLGVGAYIEAVDDWTSSGPTIIAIRLKHEGQGDELMQKFPGTYVSAITEPKSLSFVGSADAIARLSDYARDHGLPADKMDVTGKAHNPENSYLVPEFLDILRQNPSLFQLPEEKRLQVTVRSNRTGESLTDDVIMEDMIIMMLAACCDWYHLLSRVAEDMKASGRPSHHMVIFGMNDSVPLSPFNKQRLKISKFKAHELIPEIPDTQPSTKEQHASAVPLAFPDTATQPFTGTQRVSADLSSFPDSAIAIIGVSCRLPCANNLEELWESISKGCDTHQELPRDRIDPSGSFRLSQDKSMGKNRFFGNFVPDIKRFDNSFFGINAKEAASLDPQQRMLLELSYEALESSGYLSSHARDAEDPVGCFIGSSLNEYHINTSSHAPSAYTATGTIRAFLCGRLSYHYGWSAPSEVIDTACSSSLVAINRACRAIQMGECDMALAGGANALTGLDSFLDLGKAGFLSTTGQCKPFDASADGYCRSEGAGLVVLKKLSQAMSAGDEIFGVIPSIATNQGGTSTSLTVPSSTALKSLYENILRQAGLQPSQISYVETHGTGTQAGDPIELESVRSVFGSPSRSVPLSIGSIKSNIGHCEAAAGVAGLLKVLAMMRYGGIPPQANHNRLNPKIPPIEPDGMEINRSLRNWDVPLRTAMVNSYGAGGSNCALLCCEMPRGQTAATQSLQRRMSFPIILSAASRASLLSNARAVAAHLSKKSPQADVADIAFTLQERRKRHRFCFDGFAADVPGLIRVLNSVESPTFEYPSKSKPVVLVLSGQYDSKVALDRGIYEAYPAFRSCIDICDSEIVKLGYQSILITIFQTTPIASAVSLQCSIFAVQYACARCWIDSRLKPDAIIGHSLGELVALAVSGALPLGDCLKLVAFRAHLVDTQWRAEKGAMLAIHASPSEVQKLASRLDSSFPGAILELACYNASNSIVAAGASATIDLAEHVLSTDAEFAGIKFQRLSTTHAFHSFLTEPILPELEKLSSGLNWNHPNIPLEVCTPEGLSSMRDWSPARHARAPVYFAKAVQRVEQRLGSCIWFEAGLDTPIIAMTRRACANLNTHIFQPLSTKNRENPWDCIGAVVSDLWRCGLSLSHWAFLGASRSEFRQVWLPPYHFERHQHWIENVDRAMEAHQKLLANRPTLEPQNAPFISRLVSKKDPSSSNSRIIDFSINTRSERFQKVVSGHAVLQQPLCPAPMHLECCTMAIHILIGDVEGHNLSFEELHFQSPLGLDSAREVDLRLEELVPKQSWKFTVRSTLSGSSVEPLVHCVGKASLPQNMPLTTYGRLVESTIDRLKDCETVERLMSKRAYGLFSRVMHYAPFFKGISSIAVDGNEAVAAIKLPENQPGRDESVVWRRCDTVHIDAFISVVGLLLNSSDAASDEEVLIAVGIERVVLTPACQMDSSLDWLVYSKFMFTEGTQPIGDVFVCTSNRKVVAIMAGVQFARVDISKLRKSLMTANSNGSAPQVQHSAPQLQHSNQVPFNTTSAVDVSSSGTKSTPGAPTPSEGDVDTGIKEIISNFTGLHPADIPRDSVLVDLGIDSLSSIEFAAEIHQTFGVELHSEELGDMTLDDLTRRLGKEPPSEAHDRVAADTSSRTKFDAGHMLPPSPLHETSSPMSPAAVPQSTLKEPTNGPHQGQTTLCNPLEALLETDRHFEDAANRRGYSNYYSSVFPLQNDLTLAYILEAFQKLGVDLLSISPGSVIPPVSHIPKHKKLISRLWEILQSHSIATKQASIMIRGRANPDIGPSSKLYETFTSQFPCYLPEAKLMKLMGEKLAPCLKGEQDPLSLMFGTPTSSKIMEDYYSNSPMVSTLTDQLVTFVTTLLRNRQEKGNVPVRILEVGAATGGTTVRLADSLEAAGVTCQYTFTDIAGRMVSKAKDKLGKYSWMTFETFDLEKEVRDIFRSRFDIVIGTNCVHATTSRVASSRRLWETLTKDGVAILSEGTQPLDWFDICFGLLDGWWLAENGTEYPLQPASKWMETLRAAGFPSSGFSGGPTREAFTQQLLVGCKTKWPVPMTSAPTPAESQSDSFRLETMVYKEVSGVQIHADVYVPQLVRASPLPIALMIHGGGFMMLSRKAVRPAQTKYLLSCGFLPVSVDYRLCPEVNMIDGPITDVRDAYQWVRDKLPSHVLKYGITLDIDRVVVVGWSKGGHLAMSTGWTTRDAGIPPPIAILSFYAPVDFESGELDSHSKKTAPLPRLNKKRILETLPKTPITNYETQNSEDTAFFGLQPGDPRSDLLLSVSQDGTALSLLLNGLNNSNGSDCFEKPSPSRVAAISPLAQARQGNYLTPTFIIHSQHDEVAPFAAAERLIDELKTQGVECGLLRLDKVSHLHDLRLRPGMAEWEEQVVPGYRFLVEAVSNIFF</sequence>
<dbReference type="InterPro" id="IPR016036">
    <property type="entry name" value="Malonyl_transacylase_ACP-bd"/>
</dbReference>
<dbReference type="InterPro" id="IPR016035">
    <property type="entry name" value="Acyl_Trfase/lysoPLipase"/>
</dbReference>
<dbReference type="InterPro" id="IPR013094">
    <property type="entry name" value="AB_hydrolase_3"/>
</dbReference>
<dbReference type="Proteomes" id="UP000250266">
    <property type="component" value="Unassembled WGS sequence"/>
</dbReference>
<dbReference type="Gene3D" id="3.40.50.150">
    <property type="entry name" value="Vaccinia Virus protein VP39"/>
    <property type="match status" value="1"/>
</dbReference>
<dbReference type="Pfam" id="PF14765">
    <property type="entry name" value="PS-DH"/>
    <property type="match status" value="1"/>
</dbReference>
<dbReference type="InterPro" id="IPR014030">
    <property type="entry name" value="Ketoacyl_synth_N"/>
</dbReference>
<dbReference type="InterPro" id="IPR014031">
    <property type="entry name" value="Ketoacyl_synth_C"/>
</dbReference>
<feature type="region of interest" description="C-terminal hotdog fold" evidence="5">
    <location>
        <begin position="1429"/>
        <end position="1582"/>
    </location>
</feature>
<keyword evidence="2" id="KW-0597">Phosphoprotein</keyword>
<dbReference type="InterPro" id="IPR001227">
    <property type="entry name" value="Ac_transferase_dom_sf"/>
</dbReference>
<evidence type="ECO:0000256" key="5">
    <source>
        <dbReference type="PROSITE-ProRule" id="PRU01363"/>
    </source>
</evidence>
<dbReference type="SMART" id="SM00825">
    <property type="entry name" value="PKS_KS"/>
    <property type="match status" value="1"/>
</dbReference>
<dbReference type="InterPro" id="IPR029063">
    <property type="entry name" value="SAM-dependent_MTases_sf"/>
</dbReference>
<dbReference type="SUPFAM" id="SSF53901">
    <property type="entry name" value="Thiolase-like"/>
    <property type="match status" value="1"/>
</dbReference>
<dbReference type="OrthoDB" id="429813at2759"/>
<feature type="compositionally biased region" description="Polar residues" evidence="6">
    <location>
        <begin position="1615"/>
        <end position="1630"/>
    </location>
</feature>
<reference evidence="10 11" key="1">
    <citation type="journal article" date="2016" name="Nat. Commun.">
        <title>Ectomycorrhizal ecology is imprinted in the genome of the dominant symbiotic fungus Cenococcum geophilum.</title>
        <authorList>
            <consortium name="DOE Joint Genome Institute"/>
            <person name="Peter M."/>
            <person name="Kohler A."/>
            <person name="Ohm R.A."/>
            <person name="Kuo A."/>
            <person name="Krutzmann J."/>
            <person name="Morin E."/>
            <person name="Arend M."/>
            <person name="Barry K.W."/>
            <person name="Binder M."/>
            <person name="Choi C."/>
            <person name="Clum A."/>
            <person name="Copeland A."/>
            <person name="Grisel N."/>
            <person name="Haridas S."/>
            <person name="Kipfer T."/>
            <person name="LaButti K."/>
            <person name="Lindquist E."/>
            <person name="Lipzen A."/>
            <person name="Maire R."/>
            <person name="Meier B."/>
            <person name="Mihaltcheva S."/>
            <person name="Molinier V."/>
            <person name="Murat C."/>
            <person name="Poggeler S."/>
            <person name="Quandt C.A."/>
            <person name="Sperisen C."/>
            <person name="Tritt A."/>
            <person name="Tisserant E."/>
            <person name="Crous P.W."/>
            <person name="Henrissat B."/>
            <person name="Nehls U."/>
            <person name="Egli S."/>
            <person name="Spatafora J.W."/>
            <person name="Grigoriev I.V."/>
            <person name="Martin F.M."/>
        </authorList>
    </citation>
    <scope>NUCLEOTIDE SEQUENCE [LARGE SCALE GENOMIC DNA]</scope>
    <source>
        <strain evidence="10 11">CBS 459.81</strain>
    </source>
</reference>
<dbReference type="Gene3D" id="3.40.366.10">
    <property type="entry name" value="Malonyl-Coenzyme A Acyl Carrier Protein, domain 2"/>
    <property type="match status" value="2"/>
</dbReference>
<dbReference type="InterPro" id="IPR014043">
    <property type="entry name" value="Acyl_transferase_dom"/>
</dbReference>
<evidence type="ECO:0000256" key="4">
    <source>
        <dbReference type="ARBA" id="ARBA00023268"/>
    </source>
</evidence>
<dbReference type="SUPFAM" id="SSF53335">
    <property type="entry name" value="S-adenosyl-L-methionine-dependent methyltransferases"/>
    <property type="match status" value="1"/>
</dbReference>
<feature type="domain" description="Carrier" evidence="7">
    <location>
        <begin position="1637"/>
        <end position="1713"/>
    </location>
</feature>
<dbReference type="GO" id="GO:0016787">
    <property type="term" value="F:hydrolase activity"/>
    <property type="evidence" value="ECO:0007669"/>
    <property type="project" value="InterPro"/>
</dbReference>
<feature type="domain" description="PKS/mFAS DH" evidence="9">
    <location>
        <begin position="1280"/>
        <end position="1582"/>
    </location>
</feature>
<dbReference type="SUPFAM" id="SSF55048">
    <property type="entry name" value="Probable ACP-binding domain of malonyl-CoA ACP transacylase"/>
    <property type="match status" value="1"/>
</dbReference>
<dbReference type="PROSITE" id="PS52019">
    <property type="entry name" value="PKS_MFAS_DH"/>
    <property type="match status" value="1"/>
</dbReference>
<organism evidence="10 11">
    <name type="scientific">Lepidopterella palustris CBS 459.81</name>
    <dbReference type="NCBI Taxonomy" id="1314670"/>
    <lineage>
        <taxon>Eukaryota</taxon>
        <taxon>Fungi</taxon>
        <taxon>Dikarya</taxon>
        <taxon>Ascomycota</taxon>
        <taxon>Pezizomycotina</taxon>
        <taxon>Dothideomycetes</taxon>
        <taxon>Pleosporomycetidae</taxon>
        <taxon>Mytilinidiales</taxon>
        <taxon>Argynnaceae</taxon>
        <taxon>Lepidopterella</taxon>
    </lineage>
</organism>
<dbReference type="GO" id="GO:0031177">
    <property type="term" value="F:phosphopantetheine binding"/>
    <property type="evidence" value="ECO:0007669"/>
    <property type="project" value="InterPro"/>
</dbReference>
<keyword evidence="3" id="KW-0808">Transferase</keyword>
<keyword evidence="4" id="KW-0511">Multifunctional enzyme</keyword>
<dbReference type="CDD" id="cd00833">
    <property type="entry name" value="PKS"/>
    <property type="match status" value="1"/>
</dbReference>
<dbReference type="GO" id="GO:0004312">
    <property type="term" value="F:fatty acid synthase activity"/>
    <property type="evidence" value="ECO:0007669"/>
    <property type="project" value="TreeGrafter"/>
</dbReference>
<dbReference type="GO" id="GO:0044550">
    <property type="term" value="P:secondary metabolite biosynthetic process"/>
    <property type="evidence" value="ECO:0007669"/>
    <property type="project" value="TreeGrafter"/>
</dbReference>
<dbReference type="InterPro" id="IPR049551">
    <property type="entry name" value="PKS_DH_C"/>
</dbReference>
<dbReference type="Gene3D" id="3.10.129.110">
    <property type="entry name" value="Polyketide synthase dehydratase"/>
    <property type="match status" value="1"/>
</dbReference>
<feature type="domain" description="Ketosynthase family 3 (KS3)" evidence="8">
    <location>
        <begin position="374"/>
        <end position="796"/>
    </location>
</feature>
<dbReference type="InterPro" id="IPR029058">
    <property type="entry name" value="AB_hydrolase_fold"/>
</dbReference>
<dbReference type="GO" id="GO:0032259">
    <property type="term" value="P:methylation"/>
    <property type="evidence" value="ECO:0007669"/>
    <property type="project" value="UniProtKB-KW"/>
</dbReference>
<dbReference type="InterPro" id="IPR013217">
    <property type="entry name" value="Methyltransf_12"/>
</dbReference>
<dbReference type="Pfam" id="PF07859">
    <property type="entry name" value="Abhydrolase_3"/>
    <property type="match status" value="1"/>
</dbReference>
<feature type="active site" description="Proton donor; for dehydratase activity" evidence="5">
    <location>
        <position position="1493"/>
    </location>
</feature>
<dbReference type="Gene3D" id="1.10.1200.10">
    <property type="entry name" value="ACP-like"/>
    <property type="match status" value="1"/>
</dbReference>
<dbReference type="Pfam" id="PF00109">
    <property type="entry name" value="ketoacyl-synt"/>
    <property type="match status" value="1"/>
</dbReference>
<dbReference type="SUPFAM" id="SSF53474">
    <property type="entry name" value="alpha/beta-Hydrolases"/>
    <property type="match status" value="1"/>
</dbReference>
<gene>
    <name evidence="10" type="ORF">K432DRAFT_428506</name>
</gene>
<evidence type="ECO:0000256" key="6">
    <source>
        <dbReference type="SAM" id="MobiDB-lite"/>
    </source>
</evidence>
<dbReference type="Gene3D" id="3.40.47.10">
    <property type="match status" value="1"/>
</dbReference>
<feature type="region of interest" description="N-terminal hotdog fold" evidence="5">
    <location>
        <begin position="1280"/>
        <end position="1409"/>
    </location>
</feature>
<keyword evidence="1" id="KW-0596">Phosphopantetheine</keyword>
<feature type="compositionally biased region" description="Polar residues" evidence="6">
    <location>
        <begin position="1740"/>
        <end position="1765"/>
    </location>
</feature>
<dbReference type="InterPro" id="IPR036736">
    <property type="entry name" value="ACP-like_sf"/>
</dbReference>
<dbReference type="InterPro" id="IPR016039">
    <property type="entry name" value="Thiolase-like"/>
</dbReference>
<evidence type="ECO:0000259" key="8">
    <source>
        <dbReference type="PROSITE" id="PS52004"/>
    </source>
</evidence>